<keyword evidence="2" id="KW-0812">Transmembrane</keyword>
<feature type="transmembrane region" description="Helical" evidence="2">
    <location>
        <begin position="386"/>
        <end position="412"/>
    </location>
</feature>
<feature type="transmembrane region" description="Helical" evidence="2">
    <location>
        <begin position="28"/>
        <end position="52"/>
    </location>
</feature>
<protein>
    <recommendedName>
        <fullName evidence="5">Glycosyltransferase RgtA/B/C/D-like domain-containing protein</fullName>
    </recommendedName>
</protein>
<feature type="transmembrane region" description="Helical" evidence="2">
    <location>
        <begin position="153"/>
        <end position="171"/>
    </location>
</feature>
<sequence>MTTEVGLRAPSTSPDGTGETRSRRGARLALLAEPATYVASALATVVATFLGLRLWQADLRVPFAYHGDAVAIAAHVKTVIETGWYEFQPLLGYPAGQTYHDFPTADNLNFAAARVLGWFTSDWALATNLYYLVGFPLAAVAMVWFLREVGVSRAVTVALSVLFAVAPYHFLRGVGHLWLASYFTLPLGLVVVLRAVRGEPLWGRGRRGGPVLGLLTGRGAVTVLCVGLVATASSYYAVFLLVLLASAGLAAWLRERDWRRFVGAAVAGLTTLAVMLANMLPDFLYEAQHGPSATGLVRDPAEVEIYALKLAQLLLPVPGHRVDLLAALRSRYDSSYPLVSEQPALGVVAAVGLVICFVVVAYTLGAQGARRRAERTAEQVASTVTIAHLSMLTFVAFLCATVGGLATFLSFVTASLRGWNRMSIVIAALCLAVVGLVVDAAVRAWARRVQPRPAARRAAAWSVAGALLVVGCADQIAPGAVPDYPGTRAAFEADAAWVAAVERQMPPGGAVFRLPHAGFPETPPVNGVADTEQLKLYLHSATLHWSGGGIKGRAATDWAAAVAQEEPAELVESVTLAGFDGILVDRAAYGLERAGEVEAGIASRVGVSVAESADGRFALFTLAPEHARLDAELGDEELAAQREEVVAPVAIYDGRGVGTTTDEDGLDLRALPTGDGTFTFDNPREVVVPVRVRGVVEAPGAGHLVVEAPGIEETIEVSGSGLATLDVVVDVPPGHSTLSLVVHGDLEAAAPVTLRDLTVDEADVTAAVR</sequence>
<feature type="transmembrane region" description="Helical" evidence="2">
    <location>
        <begin position="129"/>
        <end position="146"/>
    </location>
</feature>
<organism evidence="3 4">
    <name type="scientific">Cellulomonas wangsupingiae</name>
    <dbReference type="NCBI Taxonomy" id="2968085"/>
    <lineage>
        <taxon>Bacteria</taxon>
        <taxon>Bacillati</taxon>
        <taxon>Actinomycetota</taxon>
        <taxon>Actinomycetes</taxon>
        <taxon>Micrococcales</taxon>
        <taxon>Cellulomonadaceae</taxon>
        <taxon>Cellulomonas</taxon>
    </lineage>
</organism>
<dbReference type="RefSeq" id="WP_227565453.1">
    <property type="nucleotide sequence ID" value="NZ_CP101989.1"/>
</dbReference>
<feature type="transmembrane region" description="Helical" evidence="2">
    <location>
        <begin position="235"/>
        <end position="254"/>
    </location>
</feature>
<dbReference type="Proteomes" id="UP001317322">
    <property type="component" value="Chromosome"/>
</dbReference>
<feature type="transmembrane region" description="Helical" evidence="2">
    <location>
        <begin position="177"/>
        <end position="196"/>
    </location>
</feature>
<name>A0ABY5K4D1_9CELL</name>
<evidence type="ECO:0000313" key="4">
    <source>
        <dbReference type="Proteomes" id="UP001317322"/>
    </source>
</evidence>
<evidence type="ECO:0000256" key="2">
    <source>
        <dbReference type="SAM" id="Phobius"/>
    </source>
</evidence>
<accession>A0ABY5K4D1</accession>
<proteinExistence type="predicted"/>
<feature type="transmembrane region" description="Helical" evidence="2">
    <location>
        <begin position="344"/>
        <end position="365"/>
    </location>
</feature>
<gene>
    <name evidence="3" type="ORF">NP075_12295</name>
</gene>
<keyword evidence="2" id="KW-1133">Transmembrane helix</keyword>
<feature type="transmembrane region" description="Helical" evidence="2">
    <location>
        <begin position="261"/>
        <end position="280"/>
    </location>
</feature>
<evidence type="ECO:0000313" key="3">
    <source>
        <dbReference type="EMBL" id="UUI63910.1"/>
    </source>
</evidence>
<keyword evidence="4" id="KW-1185">Reference proteome</keyword>
<evidence type="ECO:0000256" key="1">
    <source>
        <dbReference type="SAM" id="MobiDB-lite"/>
    </source>
</evidence>
<feature type="region of interest" description="Disordered" evidence="1">
    <location>
        <begin position="1"/>
        <end position="23"/>
    </location>
</feature>
<feature type="transmembrane region" description="Helical" evidence="2">
    <location>
        <begin position="424"/>
        <end position="446"/>
    </location>
</feature>
<reference evidence="3 4" key="1">
    <citation type="submission" date="2022-07" db="EMBL/GenBank/DDBJ databases">
        <title>Novel species in genus cellulomonas.</title>
        <authorList>
            <person name="Ye L."/>
        </authorList>
    </citation>
    <scope>NUCLEOTIDE SEQUENCE [LARGE SCALE GENOMIC DNA]</scope>
    <source>
        <strain evidence="4">zg-Y908</strain>
    </source>
</reference>
<feature type="transmembrane region" description="Helical" evidence="2">
    <location>
        <begin position="458"/>
        <end position="477"/>
    </location>
</feature>
<evidence type="ECO:0008006" key="5">
    <source>
        <dbReference type="Google" id="ProtNLM"/>
    </source>
</evidence>
<feature type="transmembrane region" description="Helical" evidence="2">
    <location>
        <begin position="208"/>
        <end position="229"/>
    </location>
</feature>
<dbReference type="EMBL" id="CP101989">
    <property type="protein sequence ID" value="UUI63910.1"/>
    <property type="molecule type" value="Genomic_DNA"/>
</dbReference>
<keyword evidence="2" id="KW-0472">Membrane</keyword>